<feature type="region of interest" description="Disordered" evidence="1">
    <location>
        <begin position="1"/>
        <end position="34"/>
    </location>
</feature>
<feature type="domain" description="DUF5655" evidence="2">
    <location>
        <begin position="140"/>
        <end position="246"/>
    </location>
</feature>
<keyword evidence="4" id="KW-1185">Reference proteome</keyword>
<reference evidence="3 4" key="1">
    <citation type="submission" date="2019-03" db="EMBL/GenBank/DDBJ databases">
        <title>Genomics of glacier-inhabiting Cryobacterium strains.</title>
        <authorList>
            <person name="Liu Q."/>
            <person name="Xin Y.-H."/>
        </authorList>
    </citation>
    <scope>NUCLEOTIDE SEQUENCE [LARGE SCALE GENOMIC DNA]</scope>
    <source>
        <strain evidence="3 4">Sr59</strain>
    </source>
</reference>
<dbReference type="Pfam" id="PF18899">
    <property type="entry name" value="DUF5655"/>
    <property type="match status" value="1"/>
</dbReference>
<sequence length="247" mass="26238">MPTAPSSPRRSPRSRTSPSRCPRSTSVRVRQGRASSRLASGGAALLRWGHRSWWPRPPSTRSTLTSQAYLDTIKAKTGLGPDDFRAAAAAKGLLGPTVKTADIVAWLKEDYGLGTGHAMALVSALGQVPGQRLPAGEKVNAQFSGAKAHWRPTFDTLLAHARKLGPVTLAPTNSYISLLKGSGKFAIVQVTAGRLDLGLKLPGIDGTEALEASGSWNSMVTHRLRLADPADLSPDVLTWLGRAYDTA</sequence>
<name>A0A4R9BGR0_9MICO</name>
<protein>
    <submittedName>
        <fullName evidence="3">DUF4287 domain-containing protein</fullName>
    </submittedName>
</protein>
<dbReference type="InterPro" id="IPR043714">
    <property type="entry name" value="DUF5655"/>
</dbReference>
<dbReference type="Proteomes" id="UP000298468">
    <property type="component" value="Unassembled WGS sequence"/>
</dbReference>
<dbReference type="Pfam" id="PF14117">
    <property type="entry name" value="DUF4287"/>
    <property type="match status" value="1"/>
</dbReference>
<accession>A0A4R9BGR0</accession>
<organism evidence="3 4">
    <name type="scientific">Cryobacterium lactosi</name>
    <dbReference type="NCBI Taxonomy" id="1259202"/>
    <lineage>
        <taxon>Bacteria</taxon>
        <taxon>Bacillati</taxon>
        <taxon>Actinomycetota</taxon>
        <taxon>Actinomycetes</taxon>
        <taxon>Micrococcales</taxon>
        <taxon>Microbacteriaceae</taxon>
        <taxon>Cryobacterium</taxon>
    </lineage>
</organism>
<evidence type="ECO:0000256" key="1">
    <source>
        <dbReference type="SAM" id="MobiDB-lite"/>
    </source>
</evidence>
<evidence type="ECO:0000313" key="4">
    <source>
        <dbReference type="Proteomes" id="UP000298468"/>
    </source>
</evidence>
<comment type="caution">
    <text evidence="3">The sequence shown here is derived from an EMBL/GenBank/DDBJ whole genome shotgun (WGS) entry which is preliminary data.</text>
</comment>
<dbReference type="InterPro" id="IPR025629">
    <property type="entry name" value="DUF4287"/>
</dbReference>
<evidence type="ECO:0000259" key="2">
    <source>
        <dbReference type="Pfam" id="PF18899"/>
    </source>
</evidence>
<gene>
    <name evidence="3" type="ORF">E3T61_19340</name>
</gene>
<proteinExistence type="predicted"/>
<dbReference type="OrthoDB" id="4559052at2"/>
<dbReference type="AlphaFoldDB" id="A0A4R9BGR0"/>
<evidence type="ECO:0000313" key="3">
    <source>
        <dbReference type="EMBL" id="TFD84383.1"/>
    </source>
</evidence>
<dbReference type="EMBL" id="SOHM01000041">
    <property type="protein sequence ID" value="TFD84383.1"/>
    <property type="molecule type" value="Genomic_DNA"/>
</dbReference>